<accession>A0A562ZXV8</accession>
<dbReference type="RefSeq" id="WP_145890605.1">
    <property type="nucleotide sequence ID" value="NZ_VOBQ01000002.1"/>
</dbReference>
<evidence type="ECO:0000313" key="1">
    <source>
        <dbReference type="EMBL" id="TWO73115.1"/>
    </source>
</evidence>
<dbReference type="Proteomes" id="UP000318199">
    <property type="component" value="Unassembled WGS sequence"/>
</dbReference>
<sequence>MTTFVRLSELLDAFEWVSAVGPFENNAYVSRETGKIWLVSDLDDSGDEPPADVDDDSLYLAVPSKNELDLGRSLALEFTEEHVPARSVEVRGFFGRPGAYGKFKSLLDAIGMLDTWHAYESNGIEQALRAWADQNGIQFTAEPP</sequence>
<proteinExistence type="predicted"/>
<keyword evidence="2" id="KW-1185">Reference proteome</keyword>
<dbReference type="EMBL" id="VOBQ01000002">
    <property type="protein sequence ID" value="TWO73115.1"/>
    <property type="molecule type" value="Genomic_DNA"/>
</dbReference>
<dbReference type="OrthoDB" id="598113at2"/>
<evidence type="ECO:0000313" key="2">
    <source>
        <dbReference type="Proteomes" id="UP000318199"/>
    </source>
</evidence>
<name>A0A562ZXV8_9BURK</name>
<organism evidence="1 2">
    <name type="scientific">Caenimonas sedimenti</name>
    <dbReference type="NCBI Taxonomy" id="2596921"/>
    <lineage>
        <taxon>Bacteria</taxon>
        <taxon>Pseudomonadati</taxon>
        <taxon>Pseudomonadota</taxon>
        <taxon>Betaproteobacteria</taxon>
        <taxon>Burkholderiales</taxon>
        <taxon>Comamonadaceae</taxon>
        <taxon>Caenimonas</taxon>
    </lineage>
</organism>
<dbReference type="AlphaFoldDB" id="A0A562ZXV8"/>
<reference evidence="1 2" key="1">
    <citation type="submission" date="2019-07" db="EMBL/GenBank/DDBJ databases">
        <title>Caenimonas sedimenti sp. nov., isolated from activated sludge.</title>
        <authorList>
            <person name="Xu J."/>
        </authorList>
    </citation>
    <scope>NUCLEOTIDE SEQUENCE [LARGE SCALE GENOMIC DNA]</scope>
    <source>
        <strain evidence="1 2">HX-9-20</strain>
    </source>
</reference>
<gene>
    <name evidence="1" type="ORF">FN976_02435</name>
</gene>
<protein>
    <submittedName>
        <fullName evidence="1">Uncharacterized protein</fullName>
    </submittedName>
</protein>
<comment type="caution">
    <text evidence="1">The sequence shown here is derived from an EMBL/GenBank/DDBJ whole genome shotgun (WGS) entry which is preliminary data.</text>
</comment>